<sequence length="196" mass="22267">MYSSNNGPWRVSGGPFTTEDRMLFEGSVFCNGVIHWLNISSGSSLCFDVDGEQLKQMPMPLIPQIDDGMEQRNVRYFGKSRGRLLLVEIHGPPPQANTQLDVYEMRADNSGWFVKHHIDLDAIAGAFPEMIMSSSLEFWELTSYAFEILAFVRGESDEDSFSVLLHTPGKVIPYDFKEKNFVMFNVYQYVESLACV</sequence>
<accession>A0A8T2YXV8</accession>
<proteinExistence type="predicted"/>
<dbReference type="EMBL" id="JACEGQ020000004">
    <property type="protein sequence ID" value="KAH8509908.1"/>
    <property type="molecule type" value="Genomic_DNA"/>
</dbReference>
<dbReference type="AlphaFoldDB" id="A0A8T2YXV8"/>
<dbReference type="Proteomes" id="UP000807159">
    <property type="component" value="Chromosome 4"/>
</dbReference>
<comment type="caution">
    <text evidence="1">The sequence shown here is derived from an EMBL/GenBank/DDBJ whole genome shotgun (WGS) entry which is preliminary data.</text>
</comment>
<protein>
    <recommendedName>
        <fullName evidence="3">F-box protein</fullName>
    </recommendedName>
</protein>
<dbReference type="PANTHER" id="PTHR35546">
    <property type="entry name" value="F-BOX PROTEIN INTERACTION DOMAIN PROTEIN-RELATED"/>
    <property type="match status" value="1"/>
</dbReference>
<gene>
    <name evidence="1" type="ORF">H0E87_007719</name>
</gene>
<reference evidence="1" key="1">
    <citation type="journal article" date="2021" name="J. Hered.">
        <title>Genome Assembly of Salicaceae Populus deltoides (Eastern Cottonwood) I-69 Based on Nanopore Sequencing and Hi-C Technologies.</title>
        <authorList>
            <person name="Bai S."/>
            <person name="Wu H."/>
            <person name="Zhang J."/>
            <person name="Pan Z."/>
            <person name="Zhao W."/>
            <person name="Li Z."/>
            <person name="Tong C."/>
        </authorList>
    </citation>
    <scope>NUCLEOTIDE SEQUENCE</scope>
    <source>
        <tissue evidence="1">Leaf</tissue>
    </source>
</reference>
<evidence type="ECO:0000313" key="2">
    <source>
        <dbReference type="Proteomes" id="UP000807159"/>
    </source>
</evidence>
<dbReference type="InterPro" id="IPR055290">
    <property type="entry name" value="At3g26010-like"/>
</dbReference>
<evidence type="ECO:0000313" key="1">
    <source>
        <dbReference type="EMBL" id="KAH8509908.1"/>
    </source>
</evidence>
<evidence type="ECO:0008006" key="3">
    <source>
        <dbReference type="Google" id="ProtNLM"/>
    </source>
</evidence>
<keyword evidence="2" id="KW-1185">Reference proteome</keyword>
<dbReference type="PANTHER" id="PTHR35546:SF115">
    <property type="entry name" value="F-BOX DOMAIN-CONTAINING PROTEIN"/>
    <property type="match status" value="1"/>
</dbReference>
<name>A0A8T2YXV8_POPDE</name>
<organism evidence="1 2">
    <name type="scientific">Populus deltoides</name>
    <name type="common">Eastern poplar</name>
    <name type="synonym">Eastern cottonwood</name>
    <dbReference type="NCBI Taxonomy" id="3696"/>
    <lineage>
        <taxon>Eukaryota</taxon>
        <taxon>Viridiplantae</taxon>
        <taxon>Streptophyta</taxon>
        <taxon>Embryophyta</taxon>
        <taxon>Tracheophyta</taxon>
        <taxon>Spermatophyta</taxon>
        <taxon>Magnoliopsida</taxon>
        <taxon>eudicotyledons</taxon>
        <taxon>Gunneridae</taxon>
        <taxon>Pentapetalae</taxon>
        <taxon>rosids</taxon>
        <taxon>fabids</taxon>
        <taxon>Malpighiales</taxon>
        <taxon>Salicaceae</taxon>
        <taxon>Saliceae</taxon>
        <taxon>Populus</taxon>
    </lineage>
</organism>